<organism evidence="2 3">
    <name type="scientific">Bordetella trematum</name>
    <dbReference type="NCBI Taxonomy" id="123899"/>
    <lineage>
        <taxon>Bacteria</taxon>
        <taxon>Pseudomonadati</taxon>
        <taxon>Pseudomonadota</taxon>
        <taxon>Betaproteobacteria</taxon>
        <taxon>Burkholderiales</taxon>
        <taxon>Alcaligenaceae</taxon>
        <taxon>Bordetella</taxon>
    </lineage>
</organism>
<dbReference type="KEGG" id="btrm:SAMEA390648703010"/>
<proteinExistence type="predicted"/>
<sequence>MRLRTFPAGVMLALLSSTISPAQAGGMYWGGLQLGHGFGYSGGPFFGPGFGSADGPYGGSGVFIGQRHGGWASGVGLGHGGVMVSASQPLLPAWPNQEAARELAPMTPDAAAVDTTSPCVRQAMDASGFDPANVNPWTTEVMVQSYQRALQDCRNAAP</sequence>
<evidence type="ECO:0000256" key="1">
    <source>
        <dbReference type="SAM" id="SignalP"/>
    </source>
</evidence>
<feature type="chain" id="PRO_5009816645" evidence="1">
    <location>
        <begin position="25"/>
        <end position="158"/>
    </location>
</feature>
<gene>
    <name evidence="2" type="ORF">SAMEA3906487_03010</name>
</gene>
<keyword evidence="2" id="KW-0449">Lipoprotein</keyword>
<dbReference type="RefSeq" id="WP_127070808.1">
    <property type="nucleotide sequence ID" value="NZ_CP016340.1"/>
</dbReference>
<dbReference type="GeneID" id="56589742"/>
<dbReference type="PATRIC" id="fig|123899.6.peg.3003"/>
<feature type="signal peptide" evidence="1">
    <location>
        <begin position="1"/>
        <end position="24"/>
    </location>
</feature>
<accession>A0A157QPZ5</accession>
<dbReference type="EMBL" id="LT546645">
    <property type="protein sequence ID" value="SAI72017.1"/>
    <property type="molecule type" value="Genomic_DNA"/>
</dbReference>
<dbReference type="Proteomes" id="UP000076825">
    <property type="component" value="Chromosome 1"/>
</dbReference>
<name>A0A157QPZ5_9BORD</name>
<evidence type="ECO:0000313" key="3">
    <source>
        <dbReference type="Proteomes" id="UP000076825"/>
    </source>
</evidence>
<protein>
    <submittedName>
        <fullName evidence="2">Lipoprotein</fullName>
    </submittedName>
</protein>
<dbReference type="OrthoDB" id="196716at2"/>
<keyword evidence="1" id="KW-0732">Signal</keyword>
<keyword evidence="3" id="KW-1185">Reference proteome</keyword>
<dbReference type="AlphaFoldDB" id="A0A157QPZ5"/>
<reference evidence="2 3" key="1">
    <citation type="submission" date="2016-04" db="EMBL/GenBank/DDBJ databases">
        <authorList>
            <consortium name="Pathogen Informatics"/>
        </authorList>
    </citation>
    <scope>NUCLEOTIDE SEQUENCE [LARGE SCALE GENOMIC DNA]</scope>
    <source>
        <strain evidence="2 3">H044680328</strain>
    </source>
</reference>
<evidence type="ECO:0000313" key="2">
    <source>
        <dbReference type="EMBL" id="SAI72017.1"/>
    </source>
</evidence>